<evidence type="ECO:0000313" key="2">
    <source>
        <dbReference type="EMBL" id="CAK0893264.1"/>
    </source>
</evidence>
<dbReference type="Proteomes" id="UP001189429">
    <property type="component" value="Unassembled WGS sequence"/>
</dbReference>
<reference evidence="2" key="1">
    <citation type="submission" date="2023-10" db="EMBL/GenBank/DDBJ databases">
        <authorList>
            <person name="Chen Y."/>
            <person name="Shah S."/>
            <person name="Dougan E. K."/>
            <person name="Thang M."/>
            <person name="Chan C."/>
        </authorList>
    </citation>
    <scope>NUCLEOTIDE SEQUENCE [LARGE SCALE GENOMIC DNA]</scope>
</reference>
<evidence type="ECO:0000313" key="3">
    <source>
        <dbReference type="Proteomes" id="UP001189429"/>
    </source>
</evidence>
<organism evidence="2 3">
    <name type="scientific">Prorocentrum cordatum</name>
    <dbReference type="NCBI Taxonomy" id="2364126"/>
    <lineage>
        <taxon>Eukaryota</taxon>
        <taxon>Sar</taxon>
        <taxon>Alveolata</taxon>
        <taxon>Dinophyceae</taxon>
        <taxon>Prorocentrales</taxon>
        <taxon>Prorocentraceae</taxon>
        <taxon>Prorocentrum</taxon>
    </lineage>
</organism>
<evidence type="ECO:0000256" key="1">
    <source>
        <dbReference type="SAM" id="MobiDB-lite"/>
    </source>
</evidence>
<comment type="caution">
    <text evidence="2">The sequence shown here is derived from an EMBL/GenBank/DDBJ whole genome shotgun (WGS) entry which is preliminary data.</text>
</comment>
<name>A0ABN9X1X4_9DINO</name>
<protein>
    <submittedName>
        <fullName evidence="2">Uncharacterized protein</fullName>
    </submittedName>
</protein>
<accession>A0ABN9X1X4</accession>
<feature type="non-terminal residue" evidence="2">
    <location>
        <position position="1"/>
    </location>
</feature>
<proteinExistence type="predicted"/>
<gene>
    <name evidence="2" type="ORF">PCOR1329_LOCUS72652</name>
</gene>
<feature type="compositionally biased region" description="Low complexity" evidence="1">
    <location>
        <begin position="1"/>
        <end position="17"/>
    </location>
</feature>
<sequence length="105" mass="10481">LEQAAGPAGGASRSGQGSPCGGMCKDALVLARRLTARAGLAVGLLGDGAGHPAQVSRCGRRSRLLWVALAGSGLAALLWAGERRRAAAAPPSVTGRRRSLAAVDL</sequence>
<feature type="region of interest" description="Disordered" evidence="1">
    <location>
        <begin position="1"/>
        <end position="20"/>
    </location>
</feature>
<dbReference type="EMBL" id="CAUYUJ010019726">
    <property type="protein sequence ID" value="CAK0893264.1"/>
    <property type="molecule type" value="Genomic_DNA"/>
</dbReference>
<keyword evidence="3" id="KW-1185">Reference proteome</keyword>